<comment type="similarity">
    <text evidence="1">Belongs to the sorting nexin family.</text>
</comment>
<dbReference type="Pfam" id="PF08628">
    <property type="entry name" value="Nexin_C"/>
    <property type="match status" value="1"/>
</dbReference>
<sequence>MPSATDAVMMPPKVDEEEHPQLEHPQSEQLHQPYLHRYTFMLPTPLQTFIQSIPPMYLASIPLVVLVLFVAAPRTCSLLLILIAAFYLGRVSPLLQLPAQSGMQRIALLTTQRLSHENEDELVLQYNKERSIAPSTAFENAMPPKVCASMDRLISFIVRDFINGWYAKLNHSNSPEFPDAVHGSLREAFSTLGLSASRINPADLILALIGTILSHLREYKNFEASQLPLDEYMEQHPTSIFNKCATTEQINQHLRDLSMRIAIHALPRADRSSPLVFGIVREIVGTTVLLPLVNKFSDPDWLNGAILNACEKSPSEPVPLQPEPSEPKVPQTMSECGLEGIQADPSDVVADNQSTLSDALISDQSSSNISSSSFAASDPIHSSRSHFIPISCSSSSMVDTSRPVSIASVAPSIHSTSLPARLKRISQKSLRSLKRISRRSLDTTLQEKTVQVYIKVVESRYLPVINTNTVFCTATVGSQMQTSAKKAPETNPAWDLVCWFDVFPAHDEEFHGVLIEVLSSKTMFTDEIIGRAQLAFSDLEANKLTPLWLPIDTELSRQTTAENAEILIEAVYIDTKAMDDSNVNELSSSDDDKPGLPSTMASLHRSSHESGRDSASDKWVDSTTSVHVATRLTDPILPPPQARNAYKEDASSLQSNDLLSSKGVNTDVAVLYRSYIITRGGAAYLSLYDNVDVFSQMAVKEKSTGLLQGGDWIRRIQTAAITVIDNTFGHADTSDIEVSFGDVQATLVFYHKLRREIVEDVHPQVLYSVQDRIQNYFDHVFLAEFKLTEPFRQWVGCDASERPLDAPHVDLKSEFKVSDLAIDHGNALHTQSRIDPQPPYDVPVLRLDKLKSAIRELRDQINAIDVSIRTAAPDTFQKALESKFVLQTDIESLMEMVSEEEYLESEATSNSIVLAPFFDLEHATIRVVDAAVDSATASRSKQLNSFLGLGSIINATGAIAAQTFNVATQSAGLGGTTASGVGTSSFPTVAFEFSVNVQTDPTNRFGGWRLAKTFEEFERLHRLLCVHFSKANLVVFPTRPNCDGIGEDEDNQIQAATVAMFSTGALTGSSGISSIGMLDAQGRLAQRIALRQKLATELEIYINALTADPLLRLSSQVVSFLAKPAIPTGESVVTDDEFDATSTTTRTLHSTSSNVELQHLVLRAFKNAGSAFKKVASGDMIGNSSISNSTTSPSMPSQTPPPSLLLSGIDAANRVSPLLGPDESLGSIIPSEVNRDDVQKTESSPGQTHLRSHETLPEKRQLSRSDLNVILECTITAIEEVFQLTSPTQWIRQQGLHMVRVVLHQTYGSTISSWLQRKIEKAMSETSVVRYLDGVSNALWPLGRVWGSNDTAASVPTEGNSSSEGCDDADGTATASTTQKTDTQRRDTRRAAKAILLLGRDELDLTGDHAAVTKLAADAIVQSPLRSSIDTLGRIVGRHNATMGIARLFNMVQVRRLNITLICLLLECIVKNILNQ</sequence>
<feature type="region of interest" description="Disordered" evidence="2">
    <location>
        <begin position="630"/>
        <end position="649"/>
    </location>
</feature>
<feature type="region of interest" description="Disordered" evidence="2">
    <location>
        <begin position="1"/>
        <end position="27"/>
    </location>
</feature>
<feature type="region of interest" description="Disordered" evidence="2">
    <location>
        <begin position="1220"/>
        <end position="1259"/>
    </location>
</feature>
<feature type="compositionally biased region" description="Polar residues" evidence="2">
    <location>
        <begin position="1351"/>
        <end position="1364"/>
    </location>
</feature>
<keyword evidence="3" id="KW-0812">Transmembrane</keyword>
<proteinExistence type="inferred from homology"/>
<protein>
    <recommendedName>
        <fullName evidence="8">C2 domain-containing protein</fullName>
    </recommendedName>
</protein>
<dbReference type="CDD" id="cd00030">
    <property type="entry name" value="C2"/>
    <property type="match status" value="1"/>
</dbReference>
<keyword evidence="3" id="KW-0472">Membrane</keyword>
<organism evidence="6 7">
    <name type="scientific">Batrachochytrium salamandrivorans</name>
    <dbReference type="NCBI Taxonomy" id="1357716"/>
    <lineage>
        <taxon>Eukaryota</taxon>
        <taxon>Fungi</taxon>
        <taxon>Fungi incertae sedis</taxon>
        <taxon>Chytridiomycota</taxon>
        <taxon>Chytridiomycota incertae sedis</taxon>
        <taxon>Chytridiomycetes</taxon>
        <taxon>Rhizophydiales</taxon>
        <taxon>Rhizophydiales incertae sedis</taxon>
        <taxon>Batrachochytrium</taxon>
    </lineage>
</organism>
<dbReference type="PANTHER" id="PTHR22775">
    <property type="entry name" value="SORTING NEXIN"/>
    <property type="match status" value="1"/>
</dbReference>
<feature type="compositionally biased region" description="Low complexity" evidence="2">
    <location>
        <begin position="1184"/>
        <end position="1197"/>
    </location>
</feature>
<feature type="domain" description="C2" evidence="4">
    <location>
        <begin position="433"/>
        <end position="549"/>
    </location>
</feature>
<dbReference type="InterPro" id="IPR001683">
    <property type="entry name" value="PX_dom"/>
</dbReference>
<feature type="region of interest" description="Disordered" evidence="2">
    <location>
        <begin position="361"/>
        <end position="381"/>
    </location>
</feature>
<dbReference type="Pfam" id="PF00787">
    <property type="entry name" value="PX"/>
    <property type="match status" value="1"/>
</dbReference>
<gene>
    <name evidence="6" type="ORF">BASA50_000866</name>
</gene>
<feature type="compositionally biased region" description="Basic and acidic residues" evidence="2">
    <location>
        <begin position="13"/>
        <end position="26"/>
    </location>
</feature>
<evidence type="ECO:0000259" key="4">
    <source>
        <dbReference type="PROSITE" id="PS50004"/>
    </source>
</evidence>
<dbReference type="Gene3D" id="2.60.40.150">
    <property type="entry name" value="C2 domain"/>
    <property type="match status" value="1"/>
</dbReference>
<feature type="region of interest" description="Disordered" evidence="2">
    <location>
        <begin position="313"/>
        <end position="332"/>
    </location>
</feature>
<dbReference type="InterPro" id="IPR013937">
    <property type="entry name" value="Sorting_nexin_C"/>
</dbReference>
<dbReference type="Proteomes" id="UP001648503">
    <property type="component" value="Unassembled WGS sequence"/>
</dbReference>
<comment type="caution">
    <text evidence="6">The sequence shown here is derived from an EMBL/GenBank/DDBJ whole genome shotgun (WGS) entry which is preliminary data.</text>
</comment>
<dbReference type="EMBL" id="JAFCIX010000577">
    <property type="protein sequence ID" value="KAH6585922.1"/>
    <property type="molecule type" value="Genomic_DNA"/>
</dbReference>
<evidence type="ECO:0000256" key="3">
    <source>
        <dbReference type="SAM" id="Phobius"/>
    </source>
</evidence>
<feature type="region of interest" description="Disordered" evidence="2">
    <location>
        <begin position="1351"/>
        <end position="1387"/>
    </location>
</feature>
<feature type="compositionally biased region" description="Low complexity" evidence="2">
    <location>
        <begin position="1371"/>
        <end position="1381"/>
    </location>
</feature>
<dbReference type="PANTHER" id="PTHR22775:SF3">
    <property type="entry name" value="SORTING NEXIN-13"/>
    <property type="match status" value="1"/>
</dbReference>
<evidence type="ECO:0000256" key="1">
    <source>
        <dbReference type="ARBA" id="ARBA00010883"/>
    </source>
</evidence>
<evidence type="ECO:0000259" key="5">
    <source>
        <dbReference type="PROSITE" id="PS51207"/>
    </source>
</evidence>
<dbReference type="Pfam" id="PF02194">
    <property type="entry name" value="PXA"/>
    <property type="match status" value="1"/>
</dbReference>
<feature type="transmembrane region" description="Helical" evidence="3">
    <location>
        <begin position="49"/>
        <end position="71"/>
    </location>
</feature>
<dbReference type="PROSITE" id="PS50004">
    <property type="entry name" value="C2"/>
    <property type="match status" value="1"/>
</dbReference>
<feature type="compositionally biased region" description="Basic and acidic residues" evidence="2">
    <location>
        <begin position="606"/>
        <end position="619"/>
    </location>
</feature>
<evidence type="ECO:0000313" key="7">
    <source>
        <dbReference type="Proteomes" id="UP001648503"/>
    </source>
</evidence>
<dbReference type="PROSITE" id="PS51207">
    <property type="entry name" value="PXA"/>
    <property type="match status" value="1"/>
</dbReference>
<dbReference type="InterPro" id="IPR036871">
    <property type="entry name" value="PX_dom_sf"/>
</dbReference>
<feature type="region of interest" description="Disordered" evidence="2">
    <location>
        <begin position="582"/>
        <end position="619"/>
    </location>
</feature>
<keyword evidence="3" id="KW-1133">Transmembrane helix</keyword>
<feature type="region of interest" description="Disordered" evidence="2">
    <location>
        <begin position="1184"/>
        <end position="1205"/>
    </location>
</feature>
<evidence type="ECO:0000256" key="2">
    <source>
        <dbReference type="SAM" id="MobiDB-lite"/>
    </source>
</evidence>
<accession>A0ABQ8ET36</accession>
<dbReference type="SMART" id="SM00313">
    <property type="entry name" value="PXA"/>
    <property type="match status" value="1"/>
</dbReference>
<feature type="compositionally biased region" description="Low complexity" evidence="2">
    <location>
        <begin position="362"/>
        <end position="381"/>
    </location>
</feature>
<keyword evidence="7" id="KW-1185">Reference proteome</keyword>
<dbReference type="InterPro" id="IPR035892">
    <property type="entry name" value="C2_domain_sf"/>
</dbReference>
<dbReference type="InterPro" id="IPR003114">
    <property type="entry name" value="Phox_assoc"/>
</dbReference>
<name>A0ABQ8ET36_9FUNG</name>
<evidence type="ECO:0008006" key="8">
    <source>
        <dbReference type="Google" id="ProtNLM"/>
    </source>
</evidence>
<evidence type="ECO:0000313" key="6">
    <source>
        <dbReference type="EMBL" id="KAH6585922.1"/>
    </source>
</evidence>
<dbReference type="SUPFAM" id="SSF49562">
    <property type="entry name" value="C2 domain (Calcium/lipid-binding domain, CaLB)"/>
    <property type="match status" value="1"/>
</dbReference>
<dbReference type="Pfam" id="PF00168">
    <property type="entry name" value="C2"/>
    <property type="match status" value="1"/>
</dbReference>
<reference evidence="6 7" key="1">
    <citation type="submission" date="2021-02" db="EMBL/GenBank/DDBJ databases">
        <title>Variation within the Batrachochytrium salamandrivorans European outbreak.</title>
        <authorList>
            <person name="Kelly M."/>
            <person name="Pasmans F."/>
            <person name="Shea T.P."/>
            <person name="Munoz J.F."/>
            <person name="Carranza S."/>
            <person name="Cuomo C.A."/>
            <person name="Martel A."/>
        </authorList>
    </citation>
    <scope>NUCLEOTIDE SEQUENCE [LARGE SCALE GENOMIC DNA]</scope>
    <source>
        <strain evidence="6 7">AMFP18/2</strain>
    </source>
</reference>
<dbReference type="Gene3D" id="3.30.1520.10">
    <property type="entry name" value="Phox-like domain"/>
    <property type="match status" value="1"/>
</dbReference>
<feature type="domain" description="PXA" evidence="5">
    <location>
        <begin position="143"/>
        <end position="314"/>
    </location>
</feature>
<dbReference type="InterPro" id="IPR000008">
    <property type="entry name" value="C2_dom"/>
</dbReference>
<dbReference type="SUPFAM" id="SSF64268">
    <property type="entry name" value="PX domain"/>
    <property type="match status" value="1"/>
</dbReference>
<feature type="transmembrane region" description="Helical" evidence="3">
    <location>
        <begin position="78"/>
        <end position="95"/>
    </location>
</feature>